<keyword evidence="3" id="KW-0812">Transmembrane</keyword>
<dbReference type="InterPro" id="IPR050469">
    <property type="entry name" value="Diguanylate_Cyclase"/>
</dbReference>
<dbReference type="PANTHER" id="PTHR45138:SF9">
    <property type="entry name" value="DIGUANYLATE CYCLASE DGCM-RELATED"/>
    <property type="match status" value="1"/>
</dbReference>
<gene>
    <name evidence="5" type="ORF">INQ41_12275</name>
</gene>
<dbReference type="GO" id="GO:0052621">
    <property type="term" value="F:diguanylate cyclase activity"/>
    <property type="evidence" value="ECO:0007669"/>
    <property type="project" value="UniProtKB-EC"/>
</dbReference>
<dbReference type="GO" id="GO:0005886">
    <property type="term" value="C:plasma membrane"/>
    <property type="evidence" value="ECO:0007669"/>
    <property type="project" value="TreeGrafter"/>
</dbReference>
<dbReference type="EC" id="2.7.7.65" evidence="1"/>
<keyword evidence="3" id="KW-0472">Membrane</keyword>
<dbReference type="SMART" id="SM00267">
    <property type="entry name" value="GGDEF"/>
    <property type="match status" value="1"/>
</dbReference>
<sequence>MDQNRNIGGTFRTVLSRPDEIMLAAGASGELLAARLRVALAACLFLLPVTNALTGGLPGESVIGFGGAAFVNIFALLWLRLARRPRHYRWLPFATAAFDVTATTVVLALLGAQYLPAALNSMVVWCCYVLAILMTALRSDGRITVFAGALALVQYGMLIAMVFLTASADQLLSPEYGAVTPGSQIQRLILLALTTALTATIVYRMQRLVQMSGIDGLTGLPNRTWLLHRMPWLLEAAHEQGRSLSLALIDLDHFKAINTDLGHRVGDRVLCHVAAVLQDALNESEWLVRLGGEELVLVMPLPVGAAWERMEVLRQRAAAHPFHPGTPRGEPIRITVSVGVAASPHDGHDTSQLLGRADRRLKHAKRGGRNRVVARDE</sequence>
<feature type="domain" description="GGDEF" evidence="4">
    <location>
        <begin position="242"/>
        <end position="377"/>
    </location>
</feature>
<protein>
    <recommendedName>
        <fullName evidence="1">diguanylate cyclase</fullName>
        <ecNumber evidence="1">2.7.7.65</ecNumber>
    </recommendedName>
</protein>
<feature type="transmembrane region" description="Helical" evidence="3">
    <location>
        <begin position="91"/>
        <end position="112"/>
    </location>
</feature>
<dbReference type="KEGG" id="lcic:INQ41_12275"/>
<dbReference type="Pfam" id="PF00990">
    <property type="entry name" value="GGDEF"/>
    <property type="match status" value="1"/>
</dbReference>
<name>A0A7S6UFL5_9GAMM</name>
<evidence type="ECO:0000313" key="6">
    <source>
        <dbReference type="Proteomes" id="UP000594059"/>
    </source>
</evidence>
<evidence type="ECO:0000256" key="1">
    <source>
        <dbReference type="ARBA" id="ARBA00012528"/>
    </source>
</evidence>
<dbReference type="AlphaFoldDB" id="A0A7S6UFL5"/>
<dbReference type="PROSITE" id="PS50887">
    <property type="entry name" value="GGDEF"/>
    <property type="match status" value="1"/>
</dbReference>
<comment type="catalytic activity">
    <reaction evidence="2">
        <text>2 GTP = 3',3'-c-di-GMP + 2 diphosphate</text>
        <dbReference type="Rhea" id="RHEA:24898"/>
        <dbReference type="ChEBI" id="CHEBI:33019"/>
        <dbReference type="ChEBI" id="CHEBI:37565"/>
        <dbReference type="ChEBI" id="CHEBI:58805"/>
        <dbReference type="EC" id="2.7.7.65"/>
    </reaction>
</comment>
<reference evidence="5 6" key="1">
    <citation type="submission" date="2020-10" db="EMBL/GenBank/DDBJ databases">
        <title>complete genome sequencing of Lysobacter sp. H21R20.</title>
        <authorList>
            <person name="Bae J.-W."/>
            <person name="Lee S.-Y."/>
        </authorList>
    </citation>
    <scope>NUCLEOTIDE SEQUENCE [LARGE SCALE GENOMIC DNA]</scope>
    <source>
        <strain evidence="5 6">H21R20</strain>
    </source>
</reference>
<feature type="transmembrane region" description="Helical" evidence="3">
    <location>
        <begin position="61"/>
        <end position="79"/>
    </location>
</feature>
<organism evidence="5 6">
    <name type="scientific">Novilysobacter ciconiae</name>
    <dbReference type="NCBI Taxonomy" id="2781022"/>
    <lineage>
        <taxon>Bacteria</taxon>
        <taxon>Pseudomonadati</taxon>
        <taxon>Pseudomonadota</taxon>
        <taxon>Gammaproteobacteria</taxon>
        <taxon>Lysobacterales</taxon>
        <taxon>Lysobacteraceae</taxon>
        <taxon>Novilysobacter</taxon>
    </lineage>
</organism>
<dbReference type="CDD" id="cd01949">
    <property type="entry name" value="GGDEF"/>
    <property type="match status" value="1"/>
</dbReference>
<dbReference type="NCBIfam" id="TIGR00254">
    <property type="entry name" value="GGDEF"/>
    <property type="match status" value="1"/>
</dbReference>
<feature type="transmembrane region" description="Helical" evidence="3">
    <location>
        <begin position="144"/>
        <end position="165"/>
    </location>
</feature>
<dbReference type="EMBL" id="CP063656">
    <property type="protein sequence ID" value="QOW19378.1"/>
    <property type="molecule type" value="Genomic_DNA"/>
</dbReference>
<evidence type="ECO:0000259" key="4">
    <source>
        <dbReference type="PROSITE" id="PS50887"/>
    </source>
</evidence>
<dbReference type="InterPro" id="IPR000160">
    <property type="entry name" value="GGDEF_dom"/>
</dbReference>
<dbReference type="InterPro" id="IPR043128">
    <property type="entry name" value="Rev_trsase/Diguanyl_cyclase"/>
</dbReference>
<keyword evidence="6" id="KW-1185">Reference proteome</keyword>
<dbReference type="PANTHER" id="PTHR45138">
    <property type="entry name" value="REGULATORY COMPONENTS OF SENSORY TRANSDUCTION SYSTEM"/>
    <property type="match status" value="1"/>
</dbReference>
<keyword evidence="3" id="KW-1133">Transmembrane helix</keyword>
<feature type="transmembrane region" description="Helical" evidence="3">
    <location>
        <begin position="21"/>
        <end position="49"/>
    </location>
</feature>
<dbReference type="GO" id="GO:0043709">
    <property type="term" value="P:cell adhesion involved in single-species biofilm formation"/>
    <property type="evidence" value="ECO:0007669"/>
    <property type="project" value="TreeGrafter"/>
</dbReference>
<dbReference type="InterPro" id="IPR029787">
    <property type="entry name" value="Nucleotide_cyclase"/>
</dbReference>
<evidence type="ECO:0000256" key="2">
    <source>
        <dbReference type="ARBA" id="ARBA00034247"/>
    </source>
</evidence>
<evidence type="ECO:0000313" key="5">
    <source>
        <dbReference type="EMBL" id="QOW19378.1"/>
    </source>
</evidence>
<dbReference type="RefSeq" id="WP_193984870.1">
    <property type="nucleotide sequence ID" value="NZ_CP063656.1"/>
</dbReference>
<dbReference type="SUPFAM" id="SSF55073">
    <property type="entry name" value="Nucleotide cyclase"/>
    <property type="match status" value="1"/>
</dbReference>
<accession>A0A7S6UFL5</accession>
<dbReference type="GO" id="GO:1902201">
    <property type="term" value="P:negative regulation of bacterial-type flagellum-dependent cell motility"/>
    <property type="evidence" value="ECO:0007669"/>
    <property type="project" value="TreeGrafter"/>
</dbReference>
<dbReference type="Proteomes" id="UP000594059">
    <property type="component" value="Chromosome"/>
</dbReference>
<feature type="transmembrane region" description="Helical" evidence="3">
    <location>
        <begin position="185"/>
        <end position="203"/>
    </location>
</feature>
<proteinExistence type="predicted"/>
<feature type="transmembrane region" description="Helical" evidence="3">
    <location>
        <begin position="118"/>
        <end position="137"/>
    </location>
</feature>
<dbReference type="Gene3D" id="3.30.70.270">
    <property type="match status" value="1"/>
</dbReference>
<evidence type="ECO:0000256" key="3">
    <source>
        <dbReference type="SAM" id="Phobius"/>
    </source>
</evidence>